<feature type="compositionally biased region" description="Acidic residues" evidence="5">
    <location>
        <begin position="569"/>
        <end position="580"/>
    </location>
</feature>
<feature type="region of interest" description="Disordered" evidence="5">
    <location>
        <begin position="562"/>
        <end position="616"/>
    </location>
</feature>
<feature type="region of interest" description="Disordered" evidence="5">
    <location>
        <begin position="714"/>
        <end position="750"/>
    </location>
</feature>
<feature type="compositionally biased region" description="Basic and acidic residues" evidence="5">
    <location>
        <begin position="589"/>
        <end position="616"/>
    </location>
</feature>
<feature type="transmembrane region" description="Helical" evidence="6">
    <location>
        <begin position="152"/>
        <end position="172"/>
    </location>
</feature>
<comment type="caution">
    <text evidence="7">The sequence shown here is derived from an EMBL/GenBank/DDBJ whole genome shotgun (WGS) entry which is preliminary data.</text>
</comment>
<keyword evidence="3 6" id="KW-1133">Transmembrane helix</keyword>
<comment type="subcellular location">
    <subcellularLocation>
        <location evidence="1">Membrane</location>
        <topology evidence="1">Multi-pass membrane protein</topology>
    </subcellularLocation>
</comment>
<accession>A0A8H4F1Z8</accession>
<evidence type="ECO:0000313" key="7">
    <source>
        <dbReference type="EMBL" id="KAF1803192.1"/>
    </source>
</evidence>
<dbReference type="EMBL" id="JAAECE010000003">
    <property type="protein sequence ID" value="KAF1803192.1"/>
    <property type="molecule type" value="Genomic_DNA"/>
</dbReference>
<keyword evidence="4 6" id="KW-0472">Membrane</keyword>
<gene>
    <name evidence="7" type="ORF">FB192DRAFT_1074913</name>
</gene>
<feature type="transmembrane region" description="Helical" evidence="6">
    <location>
        <begin position="40"/>
        <end position="67"/>
    </location>
</feature>
<dbReference type="PANTHER" id="PTHR23112:SF0">
    <property type="entry name" value="TRANSMEMBRANE PROTEIN 116"/>
    <property type="match status" value="1"/>
</dbReference>
<feature type="transmembrane region" description="Helical" evidence="6">
    <location>
        <begin position="307"/>
        <end position="326"/>
    </location>
</feature>
<evidence type="ECO:0000256" key="2">
    <source>
        <dbReference type="ARBA" id="ARBA00022692"/>
    </source>
</evidence>
<reference evidence="7 8" key="1">
    <citation type="submission" date="2019-09" db="EMBL/GenBank/DDBJ databases">
        <authorList>
            <consortium name="DOE Joint Genome Institute"/>
            <person name="Mondo S.J."/>
            <person name="Navarro-Mendoza M.I."/>
            <person name="Perez-Arques C."/>
            <person name="Panchal S."/>
            <person name="Nicolas F.E."/>
            <person name="Ganguly P."/>
            <person name="Pangilinan J."/>
            <person name="Grigoriev I."/>
            <person name="Heitman J."/>
            <person name="Sanya K."/>
            <person name="Garre V."/>
        </authorList>
    </citation>
    <scope>NUCLEOTIDE SEQUENCE [LARGE SCALE GENOMIC DNA]</scope>
    <source>
        <strain evidence="7 8">MU402</strain>
    </source>
</reference>
<feature type="compositionally biased region" description="Polar residues" evidence="5">
    <location>
        <begin position="783"/>
        <end position="814"/>
    </location>
</feature>
<feature type="transmembrane region" description="Helical" evidence="6">
    <location>
        <begin position="206"/>
        <end position="229"/>
    </location>
</feature>
<evidence type="ECO:0000256" key="4">
    <source>
        <dbReference type="ARBA" id="ARBA00023136"/>
    </source>
</evidence>
<dbReference type="AlphaFoldDB" id="A0A8H4F1Z8"/>
<keyword evidence="2 6" id="KW-0812">Transmembrane</keyword>
<dbReference type="Proteomes" id="UP000469890">
    <property type="component" value="Unassembled WGS sequence"/>
</dbReference>
<feature type="region of interest" description="Disordered" evidence="5">
    <location>
        <begin position="773"/>
        <end position="814"/>
    </location>
</feature>
<protein>
    <submittedName>
        <fullName evidence="7">Uncharacterized protein</fullName>
    </submittedName>
</protein>
<evidence type="ECO:0000313" key="8">
    <source>
        <dbReference type="Proteomes" id="UP000469890"/>
    </source>
</evidence>
<proteinExistence type="predicted"/>
<evidence type="ECO:0000256" key="3">
    <source>
        <dbReference type="ARBA" id="ARBA00022989"/>
    </source>
</evidence>
<sequence length="1019" mass="115177">MSMQNSSLFIFPRAPFQGIKMPFTIGSMAEQQWNFTTSQWLGLIATGEAAAAVSFVSNGCVLILHAFMTWYRPAVVNRLSLRMIVVSVVFNMVYCACQLVTDDISNQSSACRAIAYVMIAADTMACMCLAMVGLNLVMIFVLKVSRSVKIEIIYYLIVAASGVIVCLVPFYVGTPKGPRNKREEASCWYHYYFNGRINNIFNWMWYYAWLLFSSVFAALCAAISIRFVVKKQENFNGALDMFTKRNQKDLHTMAIIKRYAVDNTDVFQKIARRCICYPIVPLISKSWGIGIEIAATQKVSVPYPIYVIDRAFSCLLGFMISCIYFTDPAIRAVVKESIHKLKQRYVYDYFSIKYEPGTDPSVQAASHYPKILKIVPVTDDIDRTPEYVQEVRNRYFSQDLEIQGGGGTERSMLDPLDHHTIDPTQFQSRPPSHKPDVPTITIQTAHHASDWENSPQERRYSVLNATSIHGHTYTPNEAVAAAADTKRRPSAARAKTIPMHRVDNTVDVGVNMSRKNHHYSPHQHRYLKHTERVETLVPYKFPVMARMVHWLLIHVFRVKAEPPHRHDSDDDDSDDDDSDNGDFFARPGRRPDGPSRTFRDYTDGSDPESPKLMRRNDSISFHPDVELKSAASLLYSQQRDVGSTSSVQFPPEGSTTATITTTGRMARKRSMPEIFFLRRGSDSRYARGLKEGGTSPEFPLRRVSSINVATLQRNRVNKKPVKSASIQTSPPLESRDSAPSSNKPSIGLSKMLNRGRSMSFSWTRLTNAKGKYALPGSPLNLEQPLSQTDSASNPSGQNVPSSSDAASSGHTRSKTISDVVHPADHISMMDMQVGHHSINIPAEPELSYYPKELSPRPRSQYKKPPTISKSLLQERRESAATVAAGMSKAANRLSKRKQQNRRSSVISDREQSFYLHELFYGYQQVLDLEDLTLKHNSMQSELSRFESDKKSPDIKRISDLSMDQQEGFAQGHTSIEFISNWQESNINDDSHRIMGISEPWDLRQQLKQQFELADEIAHM</sequence>
<dbReference type="GO" id="GO:0005886">
    <property type="term" value="C:plasma membrane"/>
    <property type="evidence" value="ECO:0007669"/>
    <property type="project" value="TreeGrafter"/>
</dbReference>
<name>A0A8H4F1Z8_MUCCL</name>
<evidence type="ECO:0000256" key="6">
    <source>
        <dbReference type="SAM" id="Phobius"/>
    </source>
</evidence>
<evidence type="ECO:0000256" key="5">
    <source>
        <dbReference type="SAM" id="MobiDB-lite"/>
    </source>
</evidence>
<evidence type="ECO:0000256" key="1">
    <source>
        <dbReference type="ARBA" id="ARBA00004141"/>
    </source>
</evidence>
<dbReference type="GO" id="GO:0007189">
    <property type="term" value="P:adenylate cyclase-activating G protein-coupled receptor signaling pathway"/>
    <property type="evidence" value="ECO:0007669"/>
    <property type="project" value="TreeGrafter"/>
</dbReference>
<organism evidence="7 8">
    <name type="scientific">Mucor circinelloides f. lusitanicus</name>
    <name type="common">Mucor racemosus var. lusitanicus</name>
    <dbReference type="NCBI Taxonomy" id="29924"/>
    <lineage>
        <taxon>Eukaryota</taxon>
        <taxon>Fungi</taxon>
        <taxon>Fungi incertae sedis</taxon>
        <taxon>Mucoromycota</taxon>
        <taxon>Mucoromycotina</taxon>
        <taxon>Mucoromycetes</taxon>
        <taxon>Mucorales</taxon>
        <taxon>Mucorineae</taxon>
        <taxon>Mucoraceae</taxon>
        <taxon>Mucor</taxon>
    </lineage>
</organism>
<feature type="transmembrane region" description="Helical" evidence="6">
    <location>
        <begin position="113"/>
        <end position="140"/>
    </location>
</feature>
<feature type="transmembrane region" description="Helical" evidence="6">
    <location>
        <begin position="79"/>
        <end position="101"/>
    </location>
</feature>
<dbReference type="GO" id="GO:0004930">
    <property type="term" value="F:G protein-coupled receptor activity"/>
    <property type="evidence" value="ECO:0007669"/>
    <property type="project" value="TreeGrafter"/>
</dbReference>
<dbReference type="PANTHER" id="PTHR23112">
    <property type="entry name" value="G PROTEIN-COUPLED RECEPTOR 157-RELATED"/>
    <property type="match status" value="1"/>
</dbReference>
<feature type="compositionally biased region" description="Polar residues" evidence="5">
    <location>
        <begin position="724"/>
        <end position="744"/>
    </location>
</feature>